<evidence type="ECO:0000256" key="4">
    <source>
        <dbReference type="SAM" id="Coils"/>
    </source>
</evidence>
<dbReference type="RefSeq" id="WP_040374118.1">
    <property type="nucleotide sequence ID" value="NZ_CP068053.1"/>
</dbReference>
<dbReference type="Gene3D" id="3.40.50.1820">
    <property type="entry name" value="alpha/beta hydrolase"/>
    <property type="match status" value="1"/>
</dbReference>
<dbReference type="InterPro" id="IPR050309">
    <property type="entry name" value="Type-B_Carboxylest/Lipase"/>
</dbReference>
<keyword evidence="4" id="KW-0175">Coiled coil</keyword>
<reference evidence="6 7" key="1">
    <citation type="submission" date="2021-01" db="EMBL/GenBank/DDBJ databases">
        <title>FDA dAtabase for Regulatory Grade micrObial Sequences (FDA-ARGOS): Supporting development and validation of Infectious Disease Dx tests.</title>
        <authorList>
            <person name="Nelson B."/>
            <person name="Plummer A."/>
            <person name="Tallon L."/>
            <person name="Sadzewicz L."/>
            <person name="Zhao X."/>
            <person name="Boylan J."/>
            <person name="Ott S."/>
            <person name="Bowen H."/>
            <person name="Vavikolanu K."/>
            <person name="Mehta A."/>
            <person name="Aluvathingal J."/>
            <person name="Nadendla S."/>
            <person name="Myers T."/>
            <person name="Yan Y."/>
            <person name="Sichtig H."/>
        </authorList>
    </citation>
    <scope>NUCLEOTIDE SEQUENCE [LARGE SCALE GENOMIC DNA]</scope>
    <source>
        <strain evidence="6 7">FDAARGOS_1161</strain>
    </source>
</reference>
<evidence type="ECO:0000256" key="1">
    <source>
        <dbReference type="ARBA" id="ARBA00005964"/>
    </source>
</evidence>
<evidence type="ECO:0000256" key="2">
    <source>
        <dbReference type="ARBA" id="ARBA00022801"/>
    </source>
</evidence>
<evidence type="ECO:0000256" key="3">
    <source>
        <dbReference type="RuleBase" id="RU361235"/>
    </source>
</evidence>
<name>A0A974NNA8_PERPY</name>
<dbReference type="SUPFAM" id="SSF53474">
    <property type="entry name" value="alpha/beta-Hydrolases"/>
    <property type="match status" value="1"/>
</dbReference>
<dbReference type="GO" id="GO:0016787">
    <property type="term" value="F:hydrolase activity"/>
    <property type="evidence" value="ECO:0007669"/>
    <property type="project" value="UniProtKB-KW"/>
</dbReference>
<evidence type="ECO:0000313" key="7">
    <source>
        <dbReference type="Proteomes" id="UP000595254"/>
    </source>
</evidence>
<dbReference type="AlphaFoldDB" id="A0A974NNA8"/>
<dbReference type="PANTHER" id="PTHR11559">
    <property type="entry name" value="CARBOXYLESTERASE"/>
    <property type="match status" value="1"/>
</dbReference>
<feature type="coiled-coil region" evidence="4">
    <location>
        <begin position="228"/>
        <end position="255"/>
    </location>
</feature>
<dbReference type="EMBL" id="CP068053">
    <property type="protein sequence ID" value="QQT01010.1"/>
    <property type="molecule type" value="Genomic_DNA"/>
</dbReference>
<evidence type="ECO:0000259" key="5">
    <source>
        <dbReference type="Pfam" id="PF00135"/>
    </source>
</evidence>
<protein>
    <recommendedName>
        <fullName evidence="3">Carboxylic ester hydrolase</fullName>
        <ecNumber evidence="3">3.1.1.-</ecNumber>
    </recommendedName>
</protein>
<gene>
    <name evidence="6" type="ORF">I6J18_03640</name>
</gene>
<accession>A0A974NNA8</accession>
<dbReference type="KEGG" id="ppsr:I6J18_03640"/>
<proteinExistence type="inferred from homology"/>
<sequence length="491" mass="55096">MTGTLVKTTNGQINGKSVGNVFVWKGIPYAKPPIGKLRFMAPEKHDSWQGVREAVEFSSVAVQKRREIMKFLGDNPMDSSEDCLYLNIWSPSPDEKRRPVLVWIHGGAFTNGSGSSPAYNGESFAEMGDIVVVTVNYRLGIFGFLHLGELGGERYAASGNCGILDQIAALKWIHDNITAFGGDPNKITVAGESAGAMSVAALLAMPTAAGLFQQAILQSCPPNMYHTKQQATDTAKRVLKQLQLTENDLARLEDLSVDDLLEAAADVTTWCPTVDGEYFPQNPQQALSAGSSKNIPVMIGTNRDEHNLFTFFDQSWRTIDEKEIRSRFEKSLGSLWSQLSPSFKESPLTHQLYDQVMTFNLFTYPSIQLAEQQIKQGAPVWMYRFDYESPIFEGRMKAFHALELLFVWNNLHKSAPFLAGTPEEQLLADQIHQAWIAFIRTGNPDEQSMVHWPPYDLDKRTTLLFDRESRVEHDPDKGNRLLWDHAIEVIH</sequence>
<dbReference type="InterPro" id="IPR019826">
    <property type="entry name" value="Carboxylesterase_B_AS"/>
</dbReference>
<feature type="domain" description="Carboxylesterase type B" evidence="5">
    <location>
        <begin position="4"/>
        <end position="475"/>
    </location>
</feature>
<keyword evidence="2 3" id="KW-0378">Hydrolase</keyword>
<dbReference type="InterPro" id="IPR029058">
    <property type="entry name" value="AB_hydrolase_fold"/>
</dbReference>
<dbReference type="PROSITE" id="PS00941">
    <property type="entry name" value="CARBOXYLESTERASE_B_2"/>
    <property type="match status" value="1"/>
</dbReference>
<keyword evidence="7" id="KW-1185">Reference proteome</keyword>
<dbReference type="Pfam" id="PF00135">
    <property type="entry name" value="COesterase"/>
    <property type="match status" value="1"/>
</dbReference>
<evidence type="ECO:0000313" key="6">
    <source>
        <dbReference type="EMBL" id="QQT01010.1"/>
    </source>
</evidence>
<organism evidence="6 7">
    <name type="scientific">Peribacillus psychrosaccharolyticus</name>
    <name type="common">Bacillus psychrosaccharolyticus</name>
    <dbReference type="NCBI Taxonomy" id="1407"/>
    <lineage>
        <taxon>Bacteria</taxon>
        <taxon>Bacillati</taxon>
        <taxon>Bacillota</taxon>
        <taxon>Bacilli</taxon>
        <taxon>Bacillales</taxon>
        <taxon>Bacillaceae</taxon>
        <taxon>Peribacillus</taxon>
    </lineage>
</organism>
<comment type="similarity">
    <text evidence="1 3">Belongs to the type-B carboxylesterase/lipase family.</text>
</comment>
<dbReference type="PROSITE" id="PS00122">
    <property type="entry name" value="CARBOXYLESTERASE_B_1"/>
    <property type="match status" value="1"/>
</dbReference>
<dbReference type="Proteomes" id="UP000595254">
    <property type="component" value="Chromosome"/>
</dbReference>
<dbReference type="InterPro" id="IPR019819">
    <property type="entry name" value="Carboxylesterase_B_CS"/>
</dbReference>
<dbReference type="EC" id="3.1.1.-" evidence="3"/>
<dbReference type="InterPro" id="IPR002018">
    <property type="entry name" value="CarbesteraseB"/>
</dbReference>